<keyword evidence="6" id="KW-0862">Zinc</keyword>
<dbReference type="Proteomes" id="UP000663699">
    <property type="component" value="Chromosome 9"/>
</dbReference>
<dbReference type="GO" id="GO:0031440">
    <property type="term" value="P:regulation of mRNA 3'-end processing"/>
    <property type="evidence" value="ECO:0007669"/>
    <property type="project" value="TreeGrafter"/>
</dbReference>
<accession>A0A899GBJ6</accession>
<feature type="compositionally biased region" description="Polar residues" evidence="7">
    <location>
        <begin position="145"/>
        <end position="154"/>
    </location>
</feature>
<dbReference type="PANTHER" id="PTHR11477:SF11">
    <property type="entry name" value="TRANSCRIPTION FACTOR BYE1"/>
    <property type="match status" value="1"/>
</dbReference>
<dbReference type="GO" id="GO:0006362">
    <property type="term" value="P:transcription elongation by RNA polymerase I"/>
    <property type="evidence" value="ECO:0007669"/>
    <property type="project" value="TreeGrafter"/>
</dbReference>
<dbReference type="Gene3D" id="1.10.472.30">
    <property type="entry name" value="Transcription elongation factor S-II, central domain"/>
    <property type="match status" value="1"/>
</dbReference>
<dbReference type="InterPro" id="IPR003618">
    <property type="entry name" value="TFIIS_cen_dom"/>
</dbReference>
<dbReference type="InterPro" id="IPR011011">
    <property type="entry name" value="Znf_FYVE_PHD"/>
</dbReference>
<dbReference type="Pfam" id="PF20826">
    <property type="entry name" value="PHD_5"/>
    <property type="match status" value="1"/>
</dbReference>
<evidence type="ECO:0000313" key="10">
    <source>
        <dbReference type="Proteomes" id="UP000663699"/>
    </source>
</evidence>
<dbReference type="GO" id="GO:0006368">
    <property type="term" value="P:transcription elongation by RNA polymerase II"/>
    <property type="evidence" value="ECO:0007669"/>
    <property type="project" value="TreeGrafter"/>
</dbReference>
<evidence type="ECO:0000259" key="8">
    <source>
        <dbReference type="PROSITE" id="PS51321"/>
    </source>
</evidence>
<dbReference type="PROSITE" id="PS01359">
    <property type="entry name" value="ZF_PHD_1"/>
    <property type="match status" value="1"/>
</dbReference>
<feature type="compositionally biased region" description="Basic and acidic residues" evidence="7">
    <location>
        <begin position="155"/>
        <end position="165"/>
    </location>
</feature>
<dbReference type="PANTHER" id="PTHR11477">
    <property type="entry name" value="TRANSCRIPTION FACTOR S-II ZINC FINGER DOMAIN-CONTAINING PROTEIN"/>
    <property type="match status" value="1"/>
</dbReference>
<organism evidence="9 10">
    <name type="scientific">Pneumocystis wakefieldiae</name>
    <dbReference type="NCBI Taxonomy" id="38082"/>
    <lineage>
        <taxon>Eukaryota</taxon>
        <taxon>Fungi</taxon>
        <taxon>Dikarya</taxon>
        <taxon>Ascomycota</taxon>
        <taxon>Taphrinomycotina</taxon>
        <taxon>Pneumocystomycetes</taxon>
        <taxon>Pneumocystaceae</taxon>
        <taxon>Pneumocystis</taxon>
    </lineage>
</organism>
<feature type="compositionally biased region" description="Basic and acidic residues" evidence="7">
    <location>
        <begin position="191"/>
        <end position="201"/>
    </location>
</feature>
<sequence length="861" mass="98029">MNKSQKLLSSIKLGSKSSSFYILKSRSIGSYYISVPLDRVQNLRRSERSNKGLHRPKFFENPEIPMHERVRCVCRAVSDDGCIMVQCEQCTTWQHIACMGFLNEESLPETYFCEKCKPDLYPQLQKDNLQGTLSKSRTAEKKANNRPNKTSQTKKGQENSKEMLKKASSKGHSKKQLNEKPDETTETINEEASKDCQKTSEESLEEENNELKQKTPSPSTTSDSDYNSQEDQKEPLAKALRLSYDQSFIKALHGRKINSTLKHSKQANPPGLKHTFSHVPIEAPVQKLEELKDVTRKHVCQSFLNIFVEAIKDFVKNGSYVLGENETPEEVGERFALMIEYSMFKDFSVEEKGKYILTPKYKERFRTLHFNLKDDKNPQLRERVVLGQIMPKDLVQMTSEEMASSEIQLLAESVRAQSTKNSVLKQSEAPRIRKTHKGEEIIENQEISGFSMQQKIETSIPFSLKPQNEPKKDLKEPSVSSQKHNSIHKKPITISKTHKSDIEKNKIVNGREDTTSKESFNIQDVWSNIESQKTTHISENYPAVQSQETLRTDFDSDIDRMIDDDNDNSNTPPYSPSYNTFELNISQPIWSGKLSMASITEFNATATQVVGATTSPTRPWSEILQDKIIIDGRISMDKSAEYLCQQKFSSTKELIVISFRPQSKELLSSFEKLYNYFYSRKRYGVIKPTASAVKDAYLIPLSPTDQLPEFIQLMDEVHIPNEKRTEKCIFGIFVVNKISNAVPPVNKIPYHPQKTNEWEKLNNTLRMHQGTSIPAPIVPLPTVPILGGLTLPNNLPLSNADLAVLQSILSANPGILSNPELTSNSKILQQLVIQHQNQHNQINTTHSSNPQPMASRWDKKW</sequence>
<keyword evidence="10" id="KW-1185">Reference proteome</keyword>
<evidence type="ECO:0000256" key="6">
    <source>
        <dbReference type="ARBA" id="ARBA00022833"/>
    </source>
</evidence>
<feature type="domain" description="TFIIS central" evidence="8">
    <location>
        <begin position="299"/>
        <end position="430"/>
    </location>
</feature>
<dbReference type="InterPro" id="IPR001965">
    <property type="entry name" value="Znf_PHD"/>
</dbReference>
<evidence type="ECO:0000313" key="9">
    <source>
        <dbReference type="EMBL" id="QSL65957.1"/>
    </source>
</evidence>
<dbReference type="OrthoDB" id="79252at2759"/>
<dbReference type="PROSITE" id="PS51321">
    <property type="entry name" value="TFIIS_CENTRAL"/>
    <property type="match status" value="1"/>
</dbReference>
<feature type="region of interest" description="Disordered" evidence="7">
    <location>
        <begin position="842"/>
        <end position="861"/>
    </location>
</feature>
<feature type="compositionally biased region" description="Low complexity" evidence="7">
    <location>
        <begin position="215"/>
        <end position="225"/>
    </location>
</feature>
<dbReference type="Gene3D" id="3.30.40.10">
    <property type="entry name" value="Zinc/RING finger domain, C3HC4 (zinc finger)"/>
    <property type="match status" value="1"/>
</dbReference>
<dbReference type="EMBL" id="CP054540">
    <property type="protein sequence ID" value="QSL65957.1"/>
    <property type="molecule type" value="Genomic_DNA"/>
</dbReference>
<dbReference type="CDD" id="cd21538">
    <property type="entry name" value="SPOC_TFIIS"/>
    <property type="match status" value="1"/>
</dbReference>
<protein>
    <recommendedName>
        <fullName evidence="3">Transcription factor BYE1</fullName>
    </recommendedName>
</protein>
<dbReference type="InterPro" id="IPR019786">
    <property type="entry name" value="Zinc_finger_PHD-type_CS"/>
</dbReference>
<dbReference type="SUPFAM" id="SSF46942">
    <property type="entry name" value="Elongation factor TFIIS domain 2"/>
    <property type="match status" value="1"/>
</dbReference>
<gene>
    <name evidence="9" type="ORF">MERGE_003094</name>
</gene>
<proteinExistence type="inferred from homology"/>
<name>A0A899GBJ6_9ASCO</name>
<dbReference type="InterPro" id="IPR012921">
    <property type="entry name" value="SPOC_C"/>
</dbReference>
<dbReference type="InterPro" id="IPR036575">
    <property type="entry name" value="TFIIS_cen_dom_sf"/>
</dbReference>
<evidence type="ECO:0000256" key="4">
    <source>
        <dbReference type="ARBA" id="ARBA00022723"/>
    </source>
</evidence>
<keyword evidence="4" id="KW-0479">Metal-binding</keyword>
<dbReference type="SUPFAM" id="SSF57903">
    <property type="entry name" value="FYVE/PHD zinc finger"/>
    <property type="match status" value="1"/>
</dbReference>
<dbReference type="GO" id="GO:0005634">
    <property type="term" value="C:nucleus"/>
    <property type="evidence" value="ECO:0007669"/>
    <property type="project" value="TreeGrafter"/>
</dbReference>
<keyword evidence="5" id="KW-0863">Zinc-finger</keyword>
<dbReference type="GO" id="GO:0000977">
    <property type="term" value="F:RNA polymerase II transcription regulatory region sequence-specific DNA binding"/>
    <property type="evidence" value="ECO:0007669"/>
    <property type="project" value="TreeGrafter"/>
</dbReference>
<dbReference type="SMART" id="SM00249">
    <property type="entry name" value="PHD"/>
    <property type="match status" value="1"/>
</dbReference>
<dbReference type="GO" id="GO:0001139">
    <property type="term" value="F:RNA polymerase II complex recruiting activity"/>
    <property type="evidence" value="ECO:0007669"/>
    <property type="project" value="TreeGrafter"/>
</dbReference>
<comment type="similarity">
    <text evidence="2">Belongs to the BYE1 family.</text>
</comment>
<evidence type="ECO:0000256" key="7">
    <source>
        <dbReference type="SAM" id="MobiDB-lite"/>
    </source>
</evidence>
<reference evidence="9" key="1">
    <citation type="submission" date="2020-06" db="EMBL/GenBank/DDBJ databases">
        <title>Genomes of multiple members of Pneumocystis genus reveal paths to human pathogen Pneumocystis jirovecii.</title>
        <authorList>
            <person name="Cisse O.H."/>
            <person name="Ma L."/>
            <person name="Dekker J."/>
            <person name="Khil P."/>
            <person name="Jo J."/>
            <person name="Brenchley J."/>
            <person name="Blair R."/>
            <person name="Pahar B."/>
            <person name="Chabe M."/>
            <person name="Van Rompay K.A."/>
            <person name="Keesler R."/>
            <person name="Sukura A."/>
            <person name="Hirsch V."/>
            <person name="Kutty G."/>
            <person name="Liu Y."/>
            <person name="Peng L."/>
            <person name="Chen J."/>
            <person name="Song J."/>
            <person name="Weissenbacher-Lang C."/>
            <person name="Xu J."/>
            <person name="Upham N.S."/>
            <person name="Stajich J.E."/>
            <person name="Cuomo C.A."/>
            <person name="Cushion M.T."/>
            <person name="Kovacs J.A."/>
        </authorList>
    </citation>
    <scope>NUCLEOTIDE SEQUENCE</scope>
    <source>
        <strain evidence="9">2A</strain>
    </source>
</reference>
<evidence type="ECO:0000256" key="3">
    <source>
        <dbReference type="ARBA" id="ARBA00021616"/>
    </source>
</evidence>
<comment type="function">
    <text evidence="1">Negative regulator of transcription elongation.</text>
</comment>
<dbReference type="Pfam" id="PF07744">
    <property type="entry name" value="SPOC"/>
    <property type="match status" value="1"/>
</dbReference>
<evidence type="ECO:0000256" key="2">
    <source>
        <dbReference type="ARBA" id="ARBA00011050"/>
    </source>
</evidence>
<evidence type="ECO:0000256" key="1">
    <source>
        <dbReference type="ARBA" id="ARBA00002311"/>
    </source>
</evidence>
<feature type="region of interest" description="Disordered" evidence="7">
    <location>
        <begin position="461"/>
        <end position="489"/>
    </location>
</feature>
<dbReference type="InterPro" id="IPR013083">
    <property type="entry name" value="Znf_RING/FYVE/PHD"/>
</dbReference>
<dbReference type="Pfam" id="PF07500">
    <property type="entry name" value="TFIIS_M"/>
    <property type="match status" value="1"/>
</dbReference>
<feature type="region of interest" description="Disordered" evidence="7">
    <location>
        <begin position="131"/>
        <end position="234"/>
    </location>
</feature>
<dbReference type="AlphaFoldDB" id="A0A899GBJ6"/>
<evidence type="ECO:0000256" key="5">
    <source>
        <dbReference type="ARBA" id="ARBA00022771"/>
    </source>
</evidence>
<dbReference type="GO" id="GO:0032991">
    <property type="term" value="C:protein-containing complex"/>
    <property type="evidence" value="ECO:0007669"/>
    <property type="project" value="UniProtKB-ARBA"/>
</dbReference>
<dbReference type="GO" id="GO:0008270">
    <property type="term" value="F:zinc ion binding"/>
    <property type="evidence" value="ECO:0007669"/>
    <property type="project" value="UniProtKB-KW"/>
</dbReference>
<dbReference type="SMART" id="SM00510">
    <property type="entry name" value="TFS2M"/>
    <property type="match status" value="1"/>
</dbReference>
<dbReference type="GO" id="GO:0031564">
    <property type="term" value="P:transcription antitermination"/>
    <property type="evidence" value="ECO:0007669"/>
    <property type="project" value="TreeGrafter"/>
</dbReference>